<name>A0A9P0KV73_ACAOB</name>
<gene>
    <name evidence="1" type="ORF">ACAOBT_LOCUS16365</name>
</gene>
<protein>
    <submittedName>
        <fullName evidence="1">Uncharacterized protein</fullName>
    </submittedName>
</protein>
<comment type="caution">
    <text evidence="1">The sequence shown here is derived from an EMBL/GenBank/DDBJ whole genome shotgun (WGS) entry which is preliminary data.</text>
</comment>
<proteinExistence type="predicted"/>
<dbReference type="AlphaFoldDB" id="A0A9P0KV73"/>
<evidence type="ECO:0000313" key="2">
    <source>
        <dbReference type="Proteomes" id="UP001152888"/>
    </source>
</evidence>
<reference evidence="1" key="1">
    <citation type="submission" date="2022-03" db="EMBL/GenBank/DDBJ databases">
        <authorList>
            <person name="Sayadi A."/>
        </authorList>
    </citation>
    <scope>NUCLEOTIDE SEQUENCE</scope>
</reference>
<evidence type="ECO:0000313" key="1">
    <source>
        <dbReference type="EMBL" id="CAH1984869.1"/>
    </source>
</evidence>
<accession>A0A9P0KV73</accession>
<keyword evidence="2" id="KW-1185">Reference proteome</keyword>
<dbReference type="EMBL" id="CAKOFQ010006966">
    <property type="protein sequence ID" value="CAH1984869.1"/>
    <property type="molecule type" value="Genomic_DNA"/>
</dbReference>
<organism evidence="1 2">
    <name type="scientific">Acanthoscelides obtectus</name>
    <name type="common">Bean weevil</name>
    <name type="synonym">Bruchus obtectus</name>
    <dbReference type="NCBI Taxonomy" id="200917"/>
    <lineage>
        <taxon>Eukaryota</taxon>
        <taxon>Metazoa</taxon>
        <taxon>Ecdysozoa</taxon>
        <taxon>Arthropoda</taxon>
        <taxon>Hexapoda</taxon>
        <taxon>Insecta</taxon>
        <taxon>Pterygota</taxon>
        <taxon>Neoptera</taxon>
        <taxon>Endopterygota</taxon>
        <taxon>Coleoptera</taxon>
        <taxon>Polyphaga</taxon>
        <taxon>Cucujiformia</taxon>
        <taxon>Chrysomeloidea</taxon>
        <taxon>Chrysomelidae</taxon>
        <taxon>Bruchinae</taxon>
        <taxon>Bruchini</taxon>
        <taxon>Acanthoscelides</taxon>
    </lineage>
</organism>
<sequence length="89" mass="10469">MLSSWKNGTYIRIDRPKDDPNSYLNRKHFYSIQLFVIIEHKSETSLLDTLDQSVIAEYSGIHHYFQFCVKTANSMIYWVIVATHVQDIS</sequence>
<dbReference type="Proteomes" id="UP001152888">
    <property type="component" value="Unassembled WGS sequence"/>
</dbReference>